<dbReference type="CDD" id="cd00303">
    <property type="entry name" value="retropepsin_like"/>
    <property type="match status" value="1"/>
</dbReference>
<dbReference type="InterPro" id="IPR021109">
    <property type="entry name" value="Peptidase_aspartic_dom_sf"/>
</dbReference>
<reference evidence="1" key="1">
    <citation type="submission" date="2021-02" db="EMBL/GenBank/DDBJ databases">
        <authorList>
            <person name="Nowell W R."/>
        </authorList>
    </citation>
    <scope>NUCLEOTIDE SEQUENCE</scope>
</reference>
<dbReference type="Proteomes" id="UP000663842">
    <property type="component" value="Unassembled WGS sequence"/>
</dbReference>
<dbReference type="EMBL" id="CAJOBF010010009">
    <property type="protein sequence ID" value="CAF4284807.1"/>
    <property type="molecule type" value="Genomic_DNA"/>
</dbReference>
<dbReference type="AlphaFoldDB" id="A0A816ZZB8"/>
<dbReference type="Gene3D" id="2.40.70.10">
    <property type="entry name" value="Acid Proteases"/>
    <property type="match status" value="1"/>
</dbReference>
<dbReference type="EMBL" id="CAJNRG010017901">
    <property type="protein sequence ID" value="CAF2241730.1"/>
    <property type="molecule type" value="Genomic_DNA"/>
</dbReference>
<evidence type="ECO:0000313" key="2">
    <source>
        <dbReference type="EMBL" id="CAF4284807.1"/>
    </source>
</evidence>
<dbReference type="SUPFAM" id="SSF50630">
    <property type="entry name" value="Acid proteases"/>
    <property type="match status" value="1"/>
</dbReference>
<dbReference type="Pfam" id="PF13975">
    <property type="entry name" value="gag-asp_proteas"/>
    <property type="match status" value="1"/>
</dbReference>
<gene>
    <name evidence="2" type="ORF">UXM345_LOCUS32543</name>
    <name evidence="1" type="ORF">XDN619_LOCUS34836</name>
</gene>
<proteinExistence type="predicted"/>
<comment type="caution">
    <text evidence="1">The sequence shown here is derived from an EMBL/GenBank/DDBJ whole genome shotgun (WGS) entry which is preliminary data.</text>
</comment>
<evidence type="ECO:0008006" key="4">
    <source>
        <dbReference type="Google" id="ProtNLM"/>
    </source>
</evidence>
<sequence>MTGASSDGVASGKKTINPSKSSLIFFTTLVNQYKTKILIDTGATTTFINEKLLSHLKHPQFVHSKSYYFVLADGKASSRVLGTVKLSIQFANVPTTIEAHVARSLGTDIILGMDYINLYNLSIDVKHQAISIEYRNRLLTTNIDPDYPLYKIPVTSSNSIYIPPYSIRSTPVTIPTSFIRPSLIANQYSY</sequence>
<accession>A0A816ZZB8</accession>
<protein>
    <recommendedName>
        <fullName evidence="4">Peptidase A2 domain-containing protein</fullName>
    </recommendedName>
</protein>
<organism evidence="1 3">
    <name type="scientific">Rotaria magnacalcarata</name>
    <dbReference type="NCBI Taxonomy" id="392030"/>
    <lineage>
        <taxon>Eukaryota</taxon>
        <taxon>Metazoa</taxon>
        <taxon>Spiralia</taxon>
        <taxon>Gnathifera</taxon>
        <taxon>Rotifera</taxon>
        <taxon>Eurotatoria</taxon>
        <taxon>Bdelloidea</taxon>
        <taxon>Philodinida</taxon>
        <taxon>Philodinidae</taxon>
        <taxon>Rotaria</taxon>
    </lineage>
</organism>
<feature type="non-terminal residue" evidence="1">
    <location>
        <position position="190"/>
    </location>
</feature>
<dbReference type="Proteomes" id="UP000663887">
    <property type="component" value="Unassembled WGS sequence"/>
</dbReference>
<evidence type="ECO:0000313" key="1">
    <source>
        <dbReference type="EMBL" id="CAF2241730.1"/>
    </source>
</evidence>
<name>A0A816ZZB8_9BILA</name>
<evidence type="ECO:0000313" key="3">
    <source>
        <dbReference type="Proteomes" id="UP000663887"/>
    </source>
</evidence>